<accession>A0A835ID94</accession>
<organism evidence="3 4">
    <name type="scientific">Coptis chinensis</name>
    <dbReference type="NCBI Taxonomy" id="261450"/>
    <lineage>
        <taxon>Eukaryota</taxon>
        <taxon>Viridiplantae</taxon>
        <taxon>Streptophyta</taxon>
        <taxon>Embryophyta</taxon>
        <taxon>Tracheophyta</taxon>
        <taxon>Spermatophyta</taxon>
        <taxon>Magnoliopsida</taxon>
        <taxon>Ranunculales</taxon>
        <taxon>Ranunculaceae</taxon>
        <taxon>Coptidoideae</taxon>
        <taxon>Coptis</taxon>
    </lineage>
</organism>
<dbReference type="InterPro" id="IPR005174">
    <property type="entry name" value="KIB1-4_b-propeller"/>
</dbReference>
<dbReference type="Pfam" id="PF03478">
    <property type="entry name" value="Beta-prop_KIB1-4"/>
    <property type="match status" value="1"/>
</dbReference>
<protein>
    <recommendedName>
        <fullName evidence="5">F-box domain-containing protein</fullName>
    </recommendedName>
</protein>
<dbReference type="InterPro" id="IPR050942">
    <property type="entry name" value="F-box_BR-signaling"/>
</dbReference>
<feature type="domain" description="F-box" evidence="1">
    <location>
        <begin position="9"/>
        <end position="42"/>
    </location>
</feature>
<dbReference type="CDD" id="cd09917">
    <property type="entry name" value="F-box_SF"/>
    <property type="match status" value="1"/>
</dbReference>
<dbReference type="PANTHER" id="PTHR44259">
    <property type="entry name" value="OS07G0183000 PROTEIN-RELATED"/>
    <property type="match status" value="1"/>
</dbReference>
<evidence type="ECO:0000313" key="3">
    <source>
        <dbReference type="EMBL" id="KAF9614582.1"/>
    </source>
</evidence>
<dbReference type="EMBL" id="JADFTS010000003">
    <property type="protein sequence ID" value="KAF9614582.1"/>
    <property type="molecule type" value="Genomic_DNA"/>
</dbReference>
<evidence type="ECO:0000313" key="4">
    <source>
        <dbReference type="Proteomes" id="UP000631114"/>
    </source>
</evidence>
<dbReference type="PANTHER" id="PTHR44259:SF114">
    <property type="entry name" value="OS06G0707300 PROTEIN"/>
    <property type="match status" value="1"/>
</dbReference>
<keyword evidence="4" id="KW-1185">Reference proteome</keyword>
<dbReference type="Proteomes" id="UP000631114">
    <property type="component" value="Unassembled WGS sequence"/>
</dbReference>
<reference evidence="3 4" key="1">
    <citation type="submission" date="2020-10" db="EMBL/GenBank/DDBJ databases">
        <title>The Coptis chinensis genome and diversification of protoberbering-type alkaloids.</title>
        <authorList>
            <person name="Wang B."/>
            <person name="Shu S."/>
            <person name="Song C."/>
            <person name="Liu Y."/>
        </authorList>
    </citation>
    <scope>NUCLEOTIDE SEQUENCE [LARGE SCALE GENOMIC DNA]</scope>
    <source>
        <strain evidence="3">HL-2020</strain>
        <tissue evidence="3">Leaf</tissue>
    </source>
</reference>
<dbReference type="InterPro" id="IPR001810">
    <property type="entry name" value="F-box_dom"/>
</dbReference>
<name>A0A835ID94_9MAGN</name>
<evidence type="ECO:0000259" key="1">
    <source>
        <dbReference type="Pfam" id="PF00646"/>
    </source>
</evidence>
<dbReference type="Pfam" id="PF00646">
    <property type="entry name" value="F-box"/>
    <property type="match status" value="1"/>
</dbReference>
<dbReference type="AlphaFoldDB" id="A0A835ID94"/>
<proteinExistence type="predicted"/>
<comment type="caution">
    <text evidence="3">The sequence shown here is derived from an EMBL/GenBank/DDBJ whole genome shotgun (WGS) entry which is preliminary data.</text>
</comment>
<dbReference type="OrthoDB" id="642536at2759"/>
<evidence type="ECO:0000259" key="2">
    <source>
        <dbReference type="Pfam" id="PF03478"/>
    </source>
</evidence>
<feature type="domain" description="KIB1-4 beta-propeller" evidence="2">
    <location>
        <begin position="71"/>
        <end position="163"/>
    </location>
</feature>
<sequence>MDNQFAVVPDDVLDLVVERLCLPDLYRFGMVSKLCKSVCDPLQFSDQLPWLIVPFVNNINNSTTYLRRHRKRGWLMTVHENSQVQLFNPLSLSSRVIHLPPLTKFPGVLNTIERKENEEDDVPSLFYMVSSTIPLDILKSSKVMRDTYIFKVAMSSSSVSEGKFYAVDNGGYVVVVNGLEETQEETPDTLS</sequence>
<evidence type="ECO:0008006" key="5">
    <source>
        <dbReference type="Google" id="ProtNLM"/>
    </source>
</evidence>
<gene>
    <name evidence="3" type="ORF">IFM89_019329</name>
</gene>